<evidence type="ECO:0000256" key="3">
    <source>
        <dbReference type="ARBA" id="ARBA00022452"/>
    </source>
</evidence>
<dbReference type="Proteomes" id="UP000182544">
    <property type="component" value="Unassembled WGS sequence"/>
</dbReference>
<dbReference type="PANTHER" id="PTHR47234:SF3">
    <property type="entry name" value="SECRETIN_TONB SHORT N-TERMINAL DOMAIN-CONTAINING PROTEIN"/>
    <property type="match status" value="1"/>
</dbReference>
<evidence type="ECO:0000256" key="4">
    <source>
        <dbReference type="ARBA" id="ARBA00022692"/>
    </source>
</evidence>
<evidence type="ECO:0000256" key="5">
    <source>
        <dbReference type="ARBA" id="ARBA00023077"/>
    </source>
</evidence>
<keyword evidence="3 8" id="KW-1134">Transmembrane beta strand</keyword>
<dbReference type="SUPFAM" id="SSF56935">
    <property type="entry name" value="Porins"/>
    <property type="match status" value="1"/>
</dbReference>
<dbReference type="InterPro" id="IPR000531">
    <property type="entry name" value="Beta-barrel_TonB"/>
</dbReference>
<dbReference type="Gene3D" id="2.40.170.20">
    <property type="entry name" value="TonB-dependent receptor, beta-barrel domain"/>
    <property type="match status" value="1"/>
</dbReference>
<keyword evidence="13" id="KW-1185">Reference proteome</keyword>
<organism evidence="12 13">
    <name type="scientific">Flaviramulus basaltis</name>
    <dbReference type="NCBI Taxonomy" id="369401"/>
    <lineage>
        <taxon>Bacteria</taxon>
        <taxon>Pseudomonadati</taxon>
        <taxon>Bacteroidota</taxon>
        <taxon>Flavobacteriia</taxon>
        <taxon>Flavobacteriales</taxon>
        <taxon>Flavobacteriaceae</taxon>
        <taxon>Flaviramulus</taxon>
    </lineage>
</organism>
<dbReference type="OrthoDB" id="9805434at2"/>
<dbReference type="InterPro" id="IPR037066">
    <property type="entry name" value="Plug_dom_sf"/>
</dbReference>
<evidence type="ECO:0000256" key="9">
    <source>
        <dbReference type="RuleBase" id="RU003357"/>
    </source>
</evidence>
<evidence type="ECO:0000259" key="10">
    <source>
        <dbReference type="Pfam" id="PF00593"/>
    </source>
</evidence>
<name>A0A1K2IK39_9FLAO</name>
<keyword evidence="7 8" id="KW-0998">Cell outer membrane</keyword>
<evidence type="ECO:0000256" key="7">
    <source>
        <dbReference type="ARBA" id="ARBA00023237"/>
    </source>
</evidence>
<evidence type="ECO:0000256" key="6">
    <source>
        <dbReference type="ARBA" id="ARBA00023136"/>
    </source>
</evidence>
<reference evidence="12 13" key="1">
    <citation type="submission" date="2016-10" db="EMBL/GenBank/DDBJ databases">
        <authorList>
            <person name="de Groot N.N."/>
        </authorList>
    </citation>
    <scope>NUCLEOTIDE SEQUENCE [LARGE SCALE GENOMIC DNA]</scope>
    <source>
        <strain evidence="12 13">DSM 18180</strain>
    </source>
</reference>
<dbReference type="EMBL" id="FPKV01000002">
    <property type="protein sequence ID" value="SFZ92817.1"/>
    <property type="molecule type" value="Genomic_DNA"/>
</dbReference>
<evidence type="ECO:0000313" key="12">
    <source>
        <dbReference type="EMBL" id="SFZ92817.1"/>
    </source>
</evidence>
<accession>A0A1K2IK39</accession>
<comment type="similarity">
    <text evidence="8 9">Belongs to the TonB-dependent receptor family.</text>
</comment>
<dbReference type="Pfam" id="PF07715">
    <property type="entry name" value="Plug"/>
    <property type="match status" value="1"/>
</dbReference>
<gene>
    <name evidence="12" type="ORF">SAMN05428642_1021017</name>
</gene>
<keyword evidence="4 8" id="KW-0812">Transmembrane</keyword>
<evidence type="ECO:0000256" key="1">
    <source>
        <dbReference type="ARBA" id="ARBA00004571"/>
    </source>
</evidence>
<dbReference type="PROSITE" id="PS52016">
    <property type="entry name" value="TONB_DEPENDENT_REC_3"/>
    <property type="match status" value="1"/>
</dbReference>
<keyword evidence="2 8" id="KW-0813">Transport</keyword>
<dbReference type="Pfam" id="PF00593">
    <property type="entry name" value="TonB_dep_Rec_b-barrel"/>
    <property type="match status" value="1"/>
</dbReference>
<dbReference type="PANTHER" id="PTHR47234">
    <property type="match status" value="1"/>
</dbReference>
<dbReference type="Gene3D" id="2.170.130.10">
    <property type="entry name" value="TonB-dependent receptor, plug domain"/>
    <property type="match status" value="1"/>
</dbReference>
<dbReference type="Pfam" id="PF13715">
    <property type="entry name" value="CarbopepD_reg_2"/>
    <property type="match status" value="1"/>
</dbReference>
<proteinExistence type="inferred from homology"/>
<protein>
    <submittedName>
        <fullName evidence="12">Iron complex outermembrane recepter protein</fullName>
    </submittedName>
</protein>
<dbReference type="InterPro" id="IPR039426">
    <property type="entry name" value="TonB-dep_rcpt-like"/>
</dbReference>
<evidence type="ECO:0000256" key="8">
    <source>
        <dbReference type="PROSITE-ProRule" id="PRU01360"/>
    </source>
</evidence>
<dbReference type="STRING" id="369401.SAMN05428642_1021017"/>
<dbReference type="InterPro" id="IPR008969">
    <property type="entry name" value="CarboxyPept-like_regulatory"/>
</dbReference>
<evidence type="ECO:0000256" key="2">
    <source>
        <dbReference type="ARBA" id="ARBA00022448"/>
    </source>
</evidence>
<comment type="subcellular location">
    <subcellularLocation>
        <location evidence="1 8">Cell outer membrane</location>
        <topology evidence="1 8">Multi-pass membrane protein</topology>
    </subcellularLocation>
</comment>
<keyword evidence="6 8" id="KW-0472">Membrane</keyword>
<dbReference type="InterPro" id="IPR012910">
    <property type="entry name" value="Plug_dom"/>
</dbReference>
<keyword evidence="5 9" id="KW-0798">TonB box</keyword>
<dbReference type="Gene3D" id="2.60.40.1120">
    <property type="entry name" value="Carboxypeptidase-like, regulatory domain"/>
    <property type="match status" value="1"/>
</dbReference>
<evidence type="ECO:0000313" key="13">
    <source>
        <dbReference type="Proteomes" id="UP000182544"/>
    </source>
</evidence>
<sequence>MYSFRPLKIILFFILIITYSLKLNAQNTSSQHTKLTLFLSKLSNQYQVFFTYDADLLSNIDINTTQLKSTDLQVIVDYLRDQTNLHFDNLGNNYYVIYNDSEQGKASLETAKKRLNQTIATISNSNTSSQFILKGKVLDAFNNPLPEANIIENGSINGATTNINGNFTLPVSSLNKLFITVSYIGYATKIIDTQNKNDLTIILDPGESLNEIQIVGSRNANRSALDTTSAVDIIELEEATNKTGQIEINQILQFVIPSFNATKQSGADGADHIVPATLRGLGPDQTLILINGKRRHQSSLINLYGTRGRGNSGTDLNAIPASAIKKIEVLRDGASAQYGSDAIAGVINIVLKDEIDTFNGSVTYGFNNANTKEDFAHPTSGIDGNTLKVSGNYGMKIAKSGFLNLTTEYLSKDKTLRPGADFREKYGEAGLNEYSLFLNTEIPINKNSIFYTFGGYSYRESESYAFTRPADSPRNVIDIYPNGFNPLITAKIKDNSISSGFKTKFNGWNIDINNTFGRNNFHYFIKETLNATLLSNSPTSFDAGGHILNQNTTSADFTKFYKDIFNGINIAFGTEYRIENYKIFAGEPGSYAAYDVNGNIVNQNTPSSDLVMLNGFVRARGSQGFPGYSPENQVDQTRSNLALYIDTEFDFNSKFMFGIAGRYEKYSDFGNTFNYKLSSRYKASNSFNMRSSFSTGFRAPSLAQVYYNLKFTNFIGSEPSESLLEQSNSPITRGFGIGELIEEKAINGSLGFTAKINNFKATVDGYYVHIKDRIILTGNFDASNLNANVNDVQFFANGVNTSTLGLDIILTWRKIIQNNSFLVTFAGNINSMTIDKINNRLLDEETFFGKRDQYFLIASAPKNKFNLSFNYSNKKFDSNLSITSFSKVTLIDWQIYEPVVAEDPDSEYLNEADRLRKATDVYNSKLTTDINIGYALTKKMSLRFGINNLFNIYPTAQQSDWTDSGGYWDSVQMGTNGSFFFTNISYKF</sequence>
<evidence type="ECO:0000259" key="11">
    <source>
        <dbReference type="Pfam" id="PF07715"/>
    </source>
</evidence>
<feature type="domain" description="TonB-dependent receptor-like beta-barrel" evidence="10">
    <location>
        <begin position="450"/>
        <end position="949"/>
    </location>
</feature>
<dbReference type="InterPro" id="IPR036942">
    <property type="entry name" value="Beta-barrel_TonB_sf"/>
</dbReference>
<dbReference type="SUPFAM" id="SSF49464">
    <property type="entry name" value="Carboxypeptidase regulatory domain-like"/>
    <property type="match status" value="1"/>
</dbReference>
<dbReference type="GO" id="GO:0009279">
    <property type="term" value="C:cell outer membrane"/>
    <property type="evidence" value="ECO:0007669"/>
    <property type="project" value="UniProtKB-SubCell"/>
</dbReference>
<dbReference type="AlphaFoldDB" id="A0A1K2IK39"/>
<feature type="domain" description="TonB-dependent receptor plug" evidence="11">
    <location>
        <begin position="225"/>
        <end position="346"/>
    </location>
</feature>